<feature type="compositionally biased region" description="Low complexity" evidence="1">
    <location>
        <begin position="307"/>
        <end position="326"/>
    </location>
</feature>
<accession>M8C3D4</accession>
<proteinExistence type="predicted"/>
<dbReference type="PROSITE" id="PS50089">
    <property type="entry name" value="ZF_RING_2"/>
    <property type="match status" value="1"/>
</dbReference>
<dbReference type="SUPFAM" id="SSF49599">
    <property type="entry name" value="TRAF domain-like"/>
    <property type="match status" value="1"/>
</dbReference>
<feature type="compositionally biased region" description="Low complexity" evidence="1">
    <location>
        <begin position="479"/>
        <end position="515"/>
    </location>
</feature>
<dbReference type="SUPFAM" id="SSF57850">
    <property type="entry name" value="RING/U-box"/>
    <property type="match status" value="1"/>
</dbReference>
<evidence type="ECO:0000313" key="2">
    <source>
        <dbReference type="EnsemblPlants" id="EMT21597"/>
    </source>
</evidence>
<dbReference type="InterPro" id="IPR017907">
    <property type="entry name" value="Znf_RING_CS"/>
</dbReference>
<dbReference type="ExpressionAtlas" id="M8C3D4">
    <property type="expression patterns" value="baseline"/>
</dbReference>
<feature type="compositionally biased region" description="Polar residues" evidence="1">
    <location>
        <begin position="575"/>
        <end position="607"/>
    </location>
</feature>
<protein>
    <submittedName>
        <fullName evidence="2">Uncharacterized protein</fullName>
    </submittedName>
</protein>
<reference evidence="2" key="1">
    <citation type="submission" date="2015-06" db="UniProtKB">
        <authorList>
            <consortium name="EnsemblPlants"/>
        </authorList>
    </citation>
    <scope>IDENTIFICATION</scope>
</reference>
<feature type="compositionally biased region" description="Polar residues" evidence="1">
    <location>
        <begin position="539"/>
        <end position="548"/>
    </location>
</feature>
<dbReference type="InterPro" id="IPR013083">
    <property type="entry name" value="Znf_RING/FYVE/PHD"/>
</dbReference>
<sequence length="1171" mass="127398">MGFDNECILNIQTLPGEYFCPVCRTLIYPNEALQAQCTHLYCKPCLAYVAATTQACPYDGYLVTEADSKSLVDSNKSLAETIGKVTVQCLYNKSGCQWQGNLSECNTHGAACAYGNSPVVCNRCGTQIVHRQVQEHAQLCPGVQPQTQQADGSLTQSSAATTQAVTQDPSAVSSVAPVAAPTAGTVTASALVTGSAGVTTTSTVAVAPFAGAPTSATQGQAVAPQIQTAEQYQQQLQYHQYYQQHYPGYNPYTQQYQQYGQYQQYTQPQTQVAPQNVAQVPAQPAPYAQPQFLQPSQPQHMVPNQSQNPQLQAPAVQPQPQQNPPLHSAPQIPQMQPQGDVQPIAHTQVGNQPFAMPATQAIASQVQPYVQPHPPHHQQAVTQQQPQMQYPPQQQHLQSQVQHQHPQVQQQSYPQPHVYHQPHPVAQSQNPSVHGVAGHQSYSQPQPAHQMPHGAAIQHPVHASHQQLVGPQHPALVHPPQGQFPLQGQQPSMLAPQGSQHTPQHQQHGHQAQRPPMHPSIPSQAPPQGFPLSTPVPPQTGQSYQQGMHSSQQHIHPQPFQPHGPQYMQQQQQQHVPTSTSRSTSYVATPHQFQESGKSESAANATGNAEVGDNTNGGGEYSGIKPESLGDKNVNGEQNDFSNIRKNAVQTGIGLGVADGLDKGKGKDESGVQESNSQSEASNISNDLEKGGSLQQASQKGQGALGSYVPQGMGRQRPSGPDTMLPQHMLHPGPVPCTQAQTNQMRPPSHSFPENVRPTVQQQLYGVYQSEMASRALAPNLPRPAPTRPDDGMIRPPMAGPLPGLHDTTMPPFAPENVGRPHPVGMRNGVGGEQLGNSRAFHEEGFNSSREHFRSLAPPYPGRYNVNPKDMEENMKQFPGPTHLDDDSFQRGPRPFDGFDSLPGRPPFPNKPGPYPIGFPEDLSRKPHSIVGHPDFVSPGAEFGHHRVDGMPRNPGSFVQGMTAGPGGLRKDQLGPGNLPGSRQHDFDNPGFPHTHFHPADIFLPRNLHGSEPLGHGQLHGIEPSGHRFQGHIHPDDPNFDDYSRHGFPQESGRFSSGGFFSSGDVGWCRICMFNCGSAEDLGLHVHTREHQQHAMDIVLKMKHDVAKRQKMSLVLFGSICDHSTETCSCIWVKTVHAFMVLFVAILDIQFLYSDSEDASISERAAFQFCM</sequence>
<dbReference type="PANTHER" id="PTHR37393">
    <property type="entry name" value="AT-RICH INTERACTIVE DOMAIN-CONTAINING PROTEIN 1A-LIKE"/>
    <property type="match status" value="1"/>
</dbReference>
<feature type="region of interest" description="Disordered" evidence="1">
    <location>
        <begin position="288"/>
        <end position="338"/>
    </location>
</feature>
<feature type="compositionally biased region" description="Low complexity" evidence="1">
    <location>
        <begin position="549"/>
        <end position="574"/>
    </location>
</feature>
<feature type="compositionally biased region" description="Low complexity" evidence="1">
    <location>
        <begin position="377"/>
        <end position="427"/>
    </location>
</feature>
<feature type="compositionally biased region" description="Basic and acidic residues" evidence="1">
    <location>
        <begin position="1033"/>
        <end position="1045"/>
    </location>
</feature>
<dbReference type="PANTHER" id="PTHR37393:SF1">
    <property type="entry name" value="AT-RICH INTERACTIVE DOMAIN-CONTAINING PROTEIN 1A-LIKE"/>
    <property type="match status" value="1"/>
</dbReference>
<feature type="compositionally biased region" description="Pro residues" evidence="1">
    <location>
        <begin position="516"/>
        <end position="538"/>
    </location>
</feature>
<feature type="region of interest" description="Disordered" evidence="1">
    <location>
        <begin position="1027"/>
        <end position="1048"/>
    </location>
</feature>
<name>M8C3D4_AEGTA</name>
<feature type="compositionally biased region" description="Polar residues" evidence="1">
    <location>
        <begin position="296"/>
        <end position="306"/>
    </location>
</feature>
<dbReference type="EnsemblPlants" id="EMT21597">
    <property type="protein sequence ID" value="EMT21597"/>
    <property type="gene ID" value="F775_23437"/>
</dbReference>
<evidence type="ECO:0000256" key="1">
    <source>
        <dbReference type="SAM" id="MobiDB-lite"/>
    </source>
</evidence>
<organism evidence="2">
    <name type="scientific">Aegilops tauschii</name>
    <name type="common">Tausch's goatgrass</name>
    <name type="synonym">Aegilops squarrosa</name>
    <dbReference type="NCBI Taxonomy" id="37682"/>
    <lineage>
        <taxon>Eukaryota</taxon>
        <taxon>Viridiplantae</taxon>
        <taxon>Streptophyta</taxon>
        <taxon>Embryophyta</taxon>
        <taxon>Tracheophyta</taxon>
        <taxon>Spermatophyta</taxon>
        <taxon>Magnoliopsida</taxon>
        <taxon>Liliopsida</taxon>
        <taxon>Poales</taxon>
        <taxon>Poaceae</taxon>
        <taxon>BOP clade</taxon>
        <taxon>Pooideae</taxon>
        <taxon>Triticodae</taxon>
        <taxon>Triticeae</taxon>
        <taxon>Triticinae</taxon>
        <taxon>Aegilops</taxon>
    </lineage>
</organism>
<dbReference type="AlphaFoldDB" id="M8C3D4"/>
<feature type="region of interest" description="Disordered" evidence="1">
    <location>
        <begin position="658"/>
        <end position="730"/>
    </location>
</feature>
<feature type="region of interest" description="Disordered" evidence="1">
    <location>
        <begin position="370"/>
        <end position="639"/>
    </location>
</feature>
<feature type="compositionally biased region" description="Basic and acidic residues" evidence="1">
    <location>
        <begin position="660"/>
        <end position="670"/>
    </location>
</feature>
<dbReference type="InterPro" id="IPR001841">
    <property type="entry name" value="Znf_RING"/>
</dbReference>
<dbReference type="PROSITE" id="PS00518">
    <property type="entry name" value="ZF_RING_1"/>
    <property type="match status" value="1"/>
</dbReference>
<feature type="compositionally biased region" description="Polar residues" evidence="1">
    <location>
        <begin position="672"/>
        <end position="686"/>
    </location>
</feature>
<dbReference type="Gene3D" id="3.30.40.10">
    <property type="entry name" value="Zinc/RING finger domain, C3HC4 (zinc finger)"/>
    <property type="match status" value="1"/>
</dbReference>